<dbReference type="RefSeq" id="XP_031865641.1">
    <property type="nucleotide sequence ID" value="XM_032018342.1"/>
</dbReference>
<protein>
    <recommendedName>
        <fullName evidence="3">GPI anchored serine-rich protein</fullName>
    </recommendedName>
</protein>
<evidence type="ECO:0000313" key="1">
    <source>
        <dbReference type="EMBL" id="RDL31510.1"/>
    </source>
</evidence>
<evidence type="ECO:0008006" key="3">
    <source>
        <dbReference type="Google" id="ProtNLM"/>
    </source>
</evidence>
<accession>A0A370TBT1</accession>
<evidence type="ECO:0000313" key="2">
    <source>
        <dbReference type="Proteomes" id="UP000254866"/>
    </source>
</evidence>
<reference evidence="1 2" key="1">
    <citation type="journal article" date="2018" name="IMA Fungus">
        <title>IMA Genome-F 9: Draft genome sequence of Annulohypoxylon stygium, Aspergillus mulundensis, Berkeleyomyces basicola (syn. Thielaviopsis basicola), Ceratocystis smalleyi, two Cercospora beticola strains, Coleophoma cylindrospora, Fusarium fracticaudum, Phialophora cf. hyalina, and Morchella septimelata.</title>
        <authorList>
            <person name="Wingfield B.D."/>
            <person name="Bills G.F."/>
            <person name="Dong Y."/>
            <person name="Huang W."/>
            <person name="Nel W.J."/>
            <person name="Swalarsk-Parry B.S."/>
            <person name="Vaghefi N."/>
            <person name="Wilken P.M."/>
            <person name="An Z."/>
            <person name="de Beer Z.W."/>
            <person name="De Vos L."/>
            <person name="Chen L."/>
            <person name="Duong T.A."/>
            <person name="Gao Y."/>
            <person name="Hammerbacher A."/>
            <person name="Kikkert J.R."/>
            <person name="Li Y."/>
            <person name="Li H."/>
            <person name="Li K."/>
            <person name="Li Q."/>
            <person name="Liu X."/>
            <person name="Ma X."/>
            <person name="Naidoo K."/>
            <person name="Pethybridge S.J."/>
            <person name="Sun J."/>
            <person name="Steenkamp E.T."/>
            <person name="van der Nest M.A."/>
            <person name="van Wyk S."/>
            <person name="Wingfield M.J."/>
            <person name="Xiong C."/>
            <person name="Yue Q."/>
            <person name="Zhang X."/>
        </authorList>
    </citation>
    <scope>NUCLEOTIDE SEQUENCE [LARGE SCALE GENOMIC DNA]</scope>
    <source>
        <strain evidence="1 2">BP 5553</strain>
    </source>
</reference>
<proteinExistence type="predicted"/>
<dbReference type="STRING" id="2656787.A0A370TBT1"/>
<dbReference type="Proteomes" id="UP000254866">
    <property type="component" value="Unassembled WGS sequence"/>
</dbReference>
<comment type="caution">
    <text evidence="1">The sequence shown here is derived from an EMBL/GenBank/DDBJ whole genome shotgun (WGS) entry which is preliminary data.</text>
</comment>
<dbReference type="AlphaFoldDB" id="A0A370TBT1"/>
<gene>
    <name evidence="1" type="ORF">BP5553_09719</name>
</gene>
<keyword evidence="2" id="KW-1185">Reference proteome</keyword>
<dbReference type="OrthoDB" id="3565477at2759"/>
<dbReference type="GeneID" id="43602568"/>
<organism evidence="1 2">
    <name type="scientific">Venustampulla echinocandica</name>
    <dbReference type="NCBI Taxonomy" id="2656787"/>
    <lineage>
        <taxon>Eukaryota</taxon>
        <taxon>Fungi</taxon>
        <taxon>Dikarya</taxon>
        <taxon>Ascomycota</taxon>
        <taxon>Pezizomycotina</taxon>
        <taxon>Leotiomycetes</taxon>
        <taxon>Helotiales</taxon>
        <taxon>Pleuroascaceae</taxon>
        <taxon>Venustampulla</taxon>
    </lineage>
</organism>
<dbReference type="EMBL" id="NPIC01000012">
    <property type="protein sequence ID" value="RDL31510.1"/>
    <property type="molecule type" value="Genomic_DNA"/>
</dbReference>
<name>A0A370TBT1_9HELO</name>
<sequence>MKASIISVVAAAAAVNAHGGNSTIPTGTISTIYSTSVYTITSCAPTVTNCPVGKVTSEVYSTTTFCPATTPAVATSVPAGPSISTEYQTHVYTITSCAPTVTNCPVGKVTSTVETVTKVHPTGKPSGVIPPPAGKPECPAVTSYVTVTVPATPAGQKPATSVGAVCPGGANCPPAATGVAPPANTAVVCPGGASCPPANTAVVVCPGGANCPKPVPSAAPTGGKSYNTTTTVPFTSGASAQKAGGLLMAVGLAAAYLL</sequence>